<organism evidence="3 4">
    <name type="scientific">Achlya hypogyna</name>
    <name type="common">Oomycete</name>
    <name type="synonym">Protoachlya hypogyna</name>
    <dbReference type="NCBI Taxonomy" id="1202772"/>
    <lineage>
        <taxon>Eukaryota</taxon>
        <taxon>Sar</taxon>
        <taxon>Stramenopiles</taxon>
        <taxon>Oomycota</taxon>
        <taxon>Saprolegniomycetes</taxon>
        <taxon>Saprolegniales</taxon>
        <taxon>Achlyaceae</taxon>
        <taxon>Achlya</taxon>
    </lineage>
</organism>
<evidence type="ECO:0000313" key="3">
    <source>
        <dbReference type="EMBL" id="OQR97155.1"/>
    </source>
</evidence>
<evidence type="ECO:0000259" key="2">
    <source>
        <dbReference type="Pfam" id="PF16201"/>
    </source>
</evidence>
<dbReference type="GO" id="GO:0000463">
    <property type="term" value="P:maturation of LSU-rRNA from tricistronic rRNA transcript (SSU-rRNA, 5.8S rRNA, LSU-rRNA)"/>
    <property type="evidence" value="ECO:0007669"/>
    <property type="project" value="TreeGrafter"/>
</dbReference>
<dbReference type="Pfam" id="PF11707">
    <property type="entry name" value="Npa1"/>
    <property type="match status" value="1"/>
</dbReference>
<proteinExistence type="predicted"/>
<evidence type="ECO:0000313" key="4">
    <source>
        <dbReference type="Proteomes" id="UP000243579"/>
    </source>
</evidence>
<dbReference type="Pfam" id="PF16201">
    <property type="entry name" value="NopRA1"/>
    <property type="match status" value="1"/>
</dbReference>
<gene>
    <name evidence="3" type="ORF">ACHHYP_12685</name>
</gene>
<feature type="domain" description="URB1 N-terminal" evidence="1">
    <location>
        <begin position="84"/>
        <end position="405"/>
    </location>
</feature>
<sequence>MKRQSDLEAVDASAARSLKKAKGGDDARTGDASGILRDLLLNIQKGNLEPLQAALWAFHAAIDFDCPAECSVLQAFVDISPRADQLVDLWGGSVWAEDRQRELFAPVMEILTAVMQNLRAHNVADAEALALVILKSKMENISKQLTWSDKPRIEYATLTLCTQMVATTSRVARDFVRLFDFNAKFFAVLNGRRAKVHVIPGTTREISVRHGFIQLVLALTTSPDEHVYRFMVKADGTAHGLFKSIDGDTAADVALILDTLEATVLTRTDVVHKHNVFSMAAISQLLRLLEAEDTAASDRARAAFTTLFFAPNALYHVSQVSTLPFLVKKGAKALHLTETDEAPTSVAADIVTKVLRSFNISASLGDPKRESLLLEFLGHYPGLVLPLFEAYLVVVQPRPSFKWFSAASFVLQALRLPFGPLESVLATHVDASCLEGVRKLLLPVGLTKGALTKALQHTDLLVVFTTLNLLAVVMDRVSALAAIVSADVAKGLENELRAMLPPPEVMLTLCTKYRPAESDAATSKQSLICARALGVLRAYFVHLPLAMGETKFDVAKLLLPGTPPPCLLGPLLQVLRVAEPHRLAWVVSGNDAAKFQSLLHNCLSTQPTLATLGRHVVRRTLAALGVFGVAPVQDANTPHEIDVWLHQLPRHPRALGFFDQLVRTVTANPFACPGAPALSPVTRALLSYLSERECPLHLKVDDLAAATAYAVAVLKDLHALASSPRDLAPRAAERDPTGVVQAFVAACATLEAKAASTKPLVLTAASSIDALATGETVELTEALLVAIVARDPAFRSVEQYFGSHASASLFDSSAFQKAFGKPPKKKNIVHHALSILPVRTVLQALFGAHVLLRGAPVTVPETARLQSYLQRRLTSPDSSVALAALDLVHSLAVYLGRLQQGLTPTKAYSEAATSVVVALHVLLLHLVKDRTKLHASFWAAVWRHQPALVAAVAARDDAVLRRWAMLPYALAPLIPETHLPRLLSPWGAATPLAIAMATHASPVELHELLDGLLAAPHNATLVLHLLELSQAATVARPGLFEKVAAFAAGRTDATAPKRWMHHFLQHHPVTNDELLLALFDGCWAAPTEIHVQLMRQLVRNNVSCRRAFEGLRARRLTEDALPAVLAVGATYLQSAPVTADCASWIRDVIVPSCIDAIMADDTGAISTAALIDVYSTATETLPADLDWLSDLVQNKARELSPAQLQVLLLAVQHHNVAPCAFKLLQFMLHQLGRSVAAPDAATDALAFIAETLLVQYGGSMKKLPAVAVQSFVKALLATDAWVAVPTLLGLVKTIAVVVPQVDLAPLATAVLARIASLELSPELVNAIAAMLATSPCGADVVNDELLSALLARYCASLSAVDCALKGLFELLESTYDVRLEAAQYCFGKANHATAAALSSHRQHWLLEEIEPARMRKSIEYFPLSRPFIGGAFDEAQECDVYDPAFFLPLVAHALSTSHIPDKQMLQSGILGYAICALSAEDATVREYAYGIVASAHEAMSATARSTDFNERRQIHLLLETLKNGIRAEHERLPSLLTVFANDAIAVLLRPGHAMYPLINAFLLARSALDTTDVPMFYTLFNSSASTYRQERSWLLHIIKRGVRLNIDVDLLQRRHVYAILLSFFDSPLADAYTRDFVLHILSRSVATSQGVWTLVHKFGLFGWLEGSLVGHLGSEVVVTWLVTIAKTSLEAYDLPEKNDHKYRPNIVAQLKQLCGTLVHHQAALPTACQPLLASFLIQYLRFGLASDIGTRWFSLDIVEAAIALAPEADEGAVAGLVASCLERIPESPRALQFEVGTHARWGALVAYICAHVASAPATFPAAVKTLLDGSPGFKAHILQDASVHVSLSHAI</sequence>
<evidence type="ECO:0008006" key="5">
    <source>
        <dbReference type="Google" id="ProtNLM"/>
    </source>
</evidence>
<dbReference type="PANTHER" id="PTHR13500:SF0">
    <property type="entry name" value="NUCLEOLAR PRE-RIBOSOMAL-ASSOCIATED PROTEIN 1"/>
    <property type="match status" value="1"/>
</dbReference>
<dbReference type="Proteomes" id="UP000243579">
    <property type="component" value="Unassembled WGS sequence"/>
</dbReference>
<feature type="domain" description="URB1 C-terminal" evidence="2">
    <location>
        <begin position="1470"/>
        <end position="1663"/>
    </location>
</feature>
<dbReference type="InterPro" id="IPR039844">
    <property type="entry name" value="URB1"/>
</dbReference>
<reference evidence="3 4" key="1">
    <citation type="journal article" date="2014" name="Genome Biol. Evol.">
        <title>The secreted proteins of Achlya hypogyna and Thraustotheca clavata identify the ancestral oomycete secretome and reveal gene acquisitions by horizontal gene transfer.</title>
        <authorList>
            <person name="Misner I."/>
            <person name="Blouin N."/>
            <person name="Leonard G."/>
            <person name="Richards T.A."/>
            <person name="Lane C.E."/>
        </authorList>
    </citation>
    <scope>NUCLEOTIDE SEQUENCE [LARGE SCALE GENOMIC DNA]</scope>
    <source>
        <strain evidence="3 4">ATCC 48635</strain>
    </source>
</reference>
<accession>A0A1V9ZGP8</accession>
<protein>
    <recommendedName>
        <fullName evidence="5">Nucleolar pre-ribosomal-associated protein 1 C-terminal domain-containing protein</fullName>
    </recommendedName>
</protein>
<comment type="caution">
    <text evidence="3">The sequence shown here is derived from an EMBL/GenBank/DDBJ whole genome shotgun (WGS) entry which is preliminary data.</text>
</comment>
<dbReference type="STRING" id="1202772.A0A1V9ZGP8"/>
<evidence type="ECO:0000259" key="1">
    <source>
        <dbReference type="Pfam" id="PF11707"/>
    </source>
</evidence>
<dbReference type="GO" id="GO:0000466">
    <property type="term" value="P:maturation of 5.8S rRNA from tricistronic rRNA transcript (SSU-rRNA, 5.8S rRNA, LSU-rRNA)"/>
    <property type="evidence" value="ECO:0007669"/>
    <property type="project" value="TreeGrafter"/>
</dbReference>
<name>A0A1V9ZGP8_ACHHY</name>
<dbReference type="PANTHER" id="PTHR13500">
    <property type="entry name" value="NUCLEOLAR PRERIBOSOMAL-ASSOCIATED PROTEIN 1"/>
    <property type="match status" value="1"/>
</dbReference>
<keyword evidence="4" id="KW-1185">Reference proteome</keyword>
<dbReference type="OrthoDB" id="72892at2759"/>
<dbReference type="InterPro" id="IPR021714">
    <property type="entry name" value="URB1_N"/>
</dbReference>
<dbReference type="EMBL" id="JNBR01000122">
    <property type="protein sequence ID" value="OQR97155.1"/>
    <property type="molecule type" value="Genomic_DNA"/>
</dbReference>
<dbReference type="GO" id="GO:0005730">
    <property type="term" value="C:nucleolus"/>
    <property type="evidence" value="ECO:0007669"/>
    <property type="project" value="TreeGrafter"/>
</dbReference>
<dbReference type="InterPro" id="IPR032436">
    <property type="entry name" value="URB1_C"/>
</dbReference>